<dbReference type="HOGENOM" id="CLU_1743496_0_0_1"/>
<evidence type="ECO:0000313" key="2">
    <source>
        <dbReference type="EnsemblPlants" id="OPUNC02G11080.1"/>
    </source>
</evidence>
<protein>
    <submittedName>
        <fullName evidence="2">Uncharacterized protein</fullName>
    </submittedName>
</protein>
<accession>A0A0E0JYI7</accession>
<keyword evidence="3" id="KW-1185">Reference proteome</keyword>
<feature type="region of interest" description="Disordered" evidence="1">
    <location>
        <begin position="72"/>
        <end position="97"/>
    </location>
</feature>
<organism evidence="2">
    <name type="scientific">Oryza punctata</name>
    <name type="common">Red rice</name>
    <dbReference type="NCBI Taxonomy" id="4537"/>
    <lineage>
        <taxon>Eukaryota</taxon>
        <taxon>Viridiplantae</taxon>
        <taxon>Streptophyta</taxon>
        <taxon>Embryophyta</taxon>
        <taxon>Tracheophyta</taxon>
        <taxon>Spermatophyta</taxon>
        <taxon>Magnoliopsida</taxon>
        <taxon>Liliopsida</taxon>
        <taxon>Poales</taxon>
        <taxon>Poaceae</taxon>
        <taxon>BOP clade</taxon>
        <taxon>Oryzoideae</taxon>
        <taxon>Oryzeae</taxon>
        <taxon>Oryzinae</taxon>
        <taxon>Oryza</taxon>
    </lineage>
</organism>
<evidence type="ECO:0000313" key="3">
    <source>
        <dbReference type="Proteomes" id="UP000026962"/>
    </source>
</evidence>
<dbReference type="EnsemblPlants" id="OPUNC02G11080.1">
    <property type="protein sequence ID" value="OPUNC02G11080.1"/>
    <property type="gene ID" value="OPUNC02G11080"/>
</dbReference>
<proteinExistence type="predicted"/>
<name>A0A0E0JYI7_ORYPU</name>
<dbReference type="AlphaFoldDB" id="A0A0E0JYI7"/>
<dbReference type="Gramene" id="OPUNC02G11080.1">
    <property type="protein sequence ID" value="OPUNC02G11080.1"/>
    <property type="gene ID" value="OPUNC02G11080"/>
</dbReference>
<dbReference type="Proteomes" id="UP000026962">
    <property type="component" value="Chromosome 2"/>
</dbReference>
<reference evidence="2" key="2">
    <citation type="submission" date="2018-05" db="EMBL/GenBank/DDBJ databases">
        <title>OpunRS2 (Oryza punctata Reference Sequence Version 2).</title>
        <authorList>
            <person name="Zhang J."/>
            <person name="Kudrna D."/>
            <person name="Lee S."/>
            <person name="Talag J."/>
            <person name="Welchert J."/>
            <person name="Wing R.A."/>
        </authorList>
    </citation>
    <scope>NUCLEOTIDE SEQUENCE [LARGE SCALE GENOMIC DNA]</scope>
</reference>
<evidence type="ECO:0000256" key="1">
    <source>
        <dbReference type="SAM" id="MobiDB-lite"/>
    </source>
</evidence>
<reference evidence="2" key="1">
    <citation type="submission" date="2015-04" db="UniProtKB">
        <authorList>
            <consortium name="EnsemblPlants"/>
        </authorList>
    </citation>
    <scope>IDENTIFICATION</scope>
</reference>
<sequence length="150" mass="16407">MGSRIETVAASPEPSRVDGIEDGYSRASYRGWCQGRWRRWLPSLQRMGSTIAATVVAPEVSTEVVDDGGCNGGGRRQWWRERGSGKRRGKGAQPPIFSLPGQPLPLSKLSHLSYFPHSSPTRTCQGPATSFFPTNRLPVLTTCSTECRDG</sequence>